<feature type="compositionally biased region" description="Low complexity" evidence="1">
    <location>
        <begin position="206"/>
        <end position="232"/>
    </location>
</feature>
<sequence length="1615" mass="182954">MTTQNENGSISEINGNNLTIAVIKKSSSSEYEKNQEESIIIDENEEKHISTHGTEEKNNINDDTEINSNSITKVNINEEQEQEQQKEETTPVNNHEDDNRPKRSFNSKYKYSSMPYHRAPCYMNGHPYGPAPYYYYQVAPITEKPPPLMIIPTQPPSTTTTAVSSTSPTMTTTTTTTATITTTDNQTSNSTTASSQNLRSRSRQTSANENDSNSQQSSSQISTTTGSQPTTNGRRHRSILPRGSCNYYSHHPPPPLMATPPGVLFPYPPTFHQPGHVAYNIRTPDEFELLAFQQQVMNLPPSLNWPLEAGYPPYLPYSIYDQSAYMYNNSLTMNSNSSLLNPEAAEWVPPITDNDVSSSDNNILIDDEINFPPLNNNRVEENNSEPHIQVDAVLERESTNNTEDKTTITSSKTDTTITNSSSSQDDTKSILSSSSKSTTISYSNVILQALDANKPNKTTNANTNNQNQNQNQRRQQQSTNQVHVQLPPRDRTNKQLKPQVPITKDIPARRRPTTLNRNNFHGIRNPPSTEITKPQQHITDDWIEVKSKKTKKFDRSITDIQYENSTNISQKSLSDQHLTKTLSPPSSLSSISDNAMGTFTSEEDDDKDDLITVSDNKPIIVDENEIRTTTTKDCNQIIIDDIHRRLDNGEKLLILMRGCPGSGKSTLAKSLNNGYNGQIFSTDEYRLDLTKVDTVHLGTHELGELSNINFYIFKRQVFVLFLASDTLRKKISPIIIDNTNSTLLEMKPYAAMGREAGYGIILVEPQTPWRYKARELAKRNLHNIPLRRIKEMLNNFEQNVTVESLVGQTKPNLFVPSQAQNILEQNGIDHESIDPILTSKKSYNIIDDSNILNDVRLCINDMILFLTSTFYQTSQSSSSSLSLSFPDLSLIQTSSSSPTTPTTPYSLFHRSLSRFSSTTSSQDHSFTNEHLLRLPSTVFPRCIEKLTPPSSTNSSIIGKKRRKNKNKQQQHQRQQSNEILLNTNNNNNSYCNTMNEGDNYLQQSTYSVILPEDDAGFVIIDEQNDDDCCDNFIENFDQQRNFQRNHSSVNHNNKSSSNNKNDELSNVIHNELTQPSILTDQNPFRIMNHIALQCSSDDFNQEAALSDRILIGHLLTEQSTLSPPISPPAGYIECGTQVDLNENNIYSLSHMIELYSDRLSPPLVKQFYDLCNGDISSTRLQIEEYLKHNHEISTIPTLRQLSLNALNQWNEELRHSNPSFDTISIGDLLQDINDDDVYEELILDNETNDNSIQFTDTNQMKLPESIINFLQELYGELPIQSSDRANGLSLPLDDDLSMNLYQALQRFLGIPNKINKPVNYKRLIKENEKLNKQRWNFPTQQESNVSSNKKTSGPSLKEIMNEELNYINTKKAVQKPQLNFASQHKLKELKHNFPSLTDDFIYEMFCENESDYNLTLVCISSLLDENVSISMPKKSPSLSALSATTPTSNYRSTATTTETIHESYETLRRDARFHASKRKECFNKADQANRHGMIGVASYYINQAREQARLMKDANRTASEHLSRTRLVKFRQTHQLDLHELYPDEALHLFKLAEEELNGGNRRATPKSIEVITGYGKHSAYGGGCGKIRSTILAYLRQKKYKYYESNKGAIVVQF</sequence>
<dbReference type="Pfam" id="PF13671">
    <property type="entry name" value="AAA_33"/>
    <property type="match status" value="1"/>
</dbReference>
<dbReference type="PANTHER" id="PTHR46535:SF1">
    <property type="entry name" value="NEDD4-BINDING PROTEIN 2"/>
    <property type="match status" value="1"/>
</dbReference>
<feature type="compositionally biased region" description="Low complexity" evidence="1">
    <location>
        <begin position="971"/>
        <end position="983"/>
    </location>
</feature>
<feature type="domain" description="Smr" evidence="2">
    <location>
        <begin position="1536"/>
        <end position="1615"/>
    </location>
</feature>
<feature type="region of interest" description="Disordered" evidence="1">
    <location>
        <begin position="512"/>
        <end position="533"/>
    </location>
</feature>
<gene>
    <name evidence="3" type="ORF">FME351_LOCUS2772</name>
</gene>
<feature type="compositionally biased region" description="Basic residues" evidence="1">
    <location>
        <begin position="958"/>
        <end position="970"/>
    </location>
</feature>
<evidence type="ECO:0000259" key="2">
    <source>
        <dbReference type="PROSITE" id="PS50828"/>
    </source>
</evidence>
<dbReference type="PROSITE" id="PS50828">
    <property type="entry name" value="SMR"/>
    <property type="match status" value="1"/>
</dbReference>
<evidence type="ECO:0000256" key="1">
    <source>
        <dbReference type="SAM" id="MobiDB-lite"/>
    </source>
</evidence>
<dbReference type="GO" id="GO:0004519">
    <property type="term" value="F:endonuclease activity"/>
    <property type="evidence" value="ECO:0007669"/>
    <property type="project" value="TreeGrafter"/>
</dbReference>
<feature type="compositionally biased region" description="Polar residues" evidence="1">
    <location>
        <begin position="66"/>
        <end position="77"/>
    </location>
</feature>
<feature type="compositionally biased region" description="Low complexity" evidence="1">
    <location>
        <begin position="407"/>
        <end position="438"/>
    </location>
</feature>
<feature type="compositionally biased region" description="Low complexity" evidence="1">
    <location>
        <begin position="458"/>
        <end position="481"/>
    </location>
</feature>
<feature type="compositionally biased region" description="Basic and acidic residues" evidence="1">
    <location>
        <begin position="393"/>
        <end position="406"/>
    </location>
</feature>
<feature type="compositionally biased region" description="Basic and acidic residues" evidence="1">
    <location>
        <begin position="83"/>
        <end position="101"/>
    </location>
</feature>
<dbReference type="InterPro" id="IPR013899">
    <property type="entry name" value="DUF1771"/>
</dbReference>
<dbReference type="InterPro" id="IPR002625">
    <property type="entry name" value="Smr_dom"/>
</dbReference>
<dbReference type="SUPFAM" id="SSF52540">
    <property type="entry name" value="P-loop containing nucleoside triphosphate hydrolases"/>
    <property type="match status" value="1"/>
</dbReference>
<feature type="region of interest" description="Disordered" evidence="1">
    <location>
        <begin position="455"/>
        <end position="497"/>
    </location>
</feature>
<feature type="region of interest" description="Disordered" evidence="1">
    <location>
        <begin position="25"/>
        <end position="107"/>
    </location>
</feature>
<feature type="compositionally biased region" description="Low complexity" evidence="1">
    <location>
        <begin position="156"/>
        <end position="197"/>
    </location>
</feature>
<dbReference type="EMBL" id="CAJNYU010000165">
    <property type="protein sequence ID" value="CAF3332908.1"/>
    <property type="molecule type" value="Genomic_DNA"/>
</dbReference>
<dbReference type="GO" id="GO:0005634">
    <property type="term" value="C:nucleus"/>
    <property type="evidence" value="ECO:0007669"/>
    <property type="project" value="TreeGrafter"/>
</dbReference>
<name>A0A817UA81_9BILA</name>
<dbReference type="Pfam" id="PF08590">
    <property type="entry name" value="DUF1771"/>
    <property type="match status" value="1"/>
</dbReference>
<dbReference type="SUPFAM" id="SSF160443">
    <property type="entry name" value="SMR domain-like"/>
    <property type="match status" value="1"/>
</dbReference>
<accession>A0A817UA81</accession>
<feature type="region of interest" description="Disordered" evidence="1">
    <location>
        <begin position="391"/>
        <end position="438"/>
    </location>
</feature>
<organism evidence="3 4">
    <name type="scientific">Rotaria socialis</name>
    <dbReference type="NCBI Taxonomy" id="392032"/>
    <lineage>
        <taxon>Eukaryota</taxon>
        <taxon>Metazoa</taxon>
        <taxon>Spiralia</taxon>
        <taxon>Gnathifera</taxon>
        <taxon>Rotifera</taxon>
        <taxon>Eurotatoria</taxon>
        <taxon>Bdelloidea</taxon>
        <taxon>Philodinida</taxon>
        <taxon>Philodinidae</taxon>
        <taxon>Rotaria</taxon>
    </lineage>
</organism>
<dbReference type="InterPro" id="IPR027417">
    <property type="entry name" value="P-loop_NTPase"/>
</dbReference>
<dbReference type="Proteomes" id="UP000663869">
    <property type="component" value="Unassembled WGS sequence"/>
</dbReference>
<dbReference type="InterPro" id="IPR052772">
    <property type="entry name" value="Endo/PolyKinase_Domain-Protein"/>
</dbReference>
<feature type="compositionally biased region" description="Basic and acidic residues" evidence="1">
    <location>
        <begin position="45"/>
        <end position="60"/>
    </location>
</feature>
<proteinExistence type="predicted"/>
<dbReference type="InterPro" id="IPR036063">
    <property type="entry name" value="Smr_dom_sf"/>
</dbReference>
<protein>
    <recommendedName>
        <fullName evidence="2">Smr domain-containing protein</fullName>
    </recommendedName>
</protein>
<evidence type="ECO:0000313" key="3">
    <source>
        <dbReference type="EMBL" id="CAF3332908.1"/>
    </source>
</evidence>
<dbReference type="Gene3D" id="3.30.1370.110">
    <property type="match status" value="1"/>
</dbReference>
<dbReference type="SMART" id="SM00463">
    <property type="entry name" value="SMR"/>
    <property type="match status" value="1"/>
</dbReference>
<evidence type="ECO:0000313" key="4">
    <source>
        <dbReference type="Proteomes" id="UP000663869"/>
    </source>
</evidence>
<dbReference type="SMART" id="SM01162">
    <property type="entry name" value="DUF1771"/>
    <property type="match status" value="1"/>
</dbReference>
<reference evidence="3" key="1">
    <citation type="submission" date="2021-02" db="EMBL/GenBank/DDBJ databases">
        <authorList>
            <person name="Nowell W R."/>
        </authorList>
    </citation>
    <scope>NUCLEOTIDE SEQUENCE</scope>
</reference>
<feature type="region of interest" description="Disordered" evidence="1">
    <location>
        <begin position="154"/>
        <end position="247"/>
    </location>
</feature>
<dbReference type="PANTHER" id="PTHR46535">
    <property type="entry name" value="NEDD4-BINDING PROTEIN 2"/>
    <property type="match status" value="1"/>
</dbReference>
<comment type="caution">
    <text evidence="3">The sequence shown here is derived from an EMBL/GenBank/DDBJ whole genome shotgun (WGS) entry which is preliminary data.</text>
</comment>
<feature type="region of interest" description="Disordered" evidence="1">
    <location>
        <begin position="945"/>
        <end position="983"/>
    </location>
</feature>
<dbReference type="Gene3D" id="3.40.50.300">
    <property type="entry name" value="P-loop containing nucleotide triphosphate hydrolases"/>
    <property type="match status" value="1"/>
</dbReference>